<gene>
    <name evidence="2" type="ORF">BXY53_0037</name>
</gene>
<evidence type="ECO:0000313" key="2">
    <source>
        <dbReference type="EMBL" id="RIA54987.1"/>
    </source>
</evidence>
<comment type="caution">
    <text evidence="2">The sequence shown here is derived from an EMBL/GenBank/DDBJ whole genome shotgun (WGS) entry which is preliminary data.</text>
</comment>
<keyword evidence="1" id="KW-1133">Transmembrane helix</keyword>
<keyword evidence="1" id="KW-0472">Membrane</keyword>
<keyword evidence="3" id="KW-1185">Reference proteome</keyword>
<accession>A0A397Q626</accession>
<dbReference type="AlphaFoldDB" id="A0A397Q626"/>
<reference evidence="2 3" key="1">
    <citation type="submission" date="2018-08" db="EMBL/GenBank/DDBJ databases">
        <title>Genomic Encyclopedia of Archaeal and Bacterial Type Strains, Phase II (KMG-II): from individual species to whole genera.</title>
        <authorList>
            <person name="Goeker M."/>
        </authorList>
    </citation>
    <scope>NUCLEOTIDE SEQUENCE [LARGE SCALE GENOMIC DNA]</scope>
    <source>
        <strain evidence="2 3">DSM 5002</strain>
    </source>
</reference>
<proteinExistence type="predicted"/>
<dbReference type="RefSeq" id="WP_147361455.1">
    <property type="nucleotide sequence ID" value="NZ_QXDF01000001.1"/>
</dbReference>
<sequence length="59" mass="6179">MPVQPEVLALGSSFLAGGIILVTTVSELPHMRTRLEFGAFTVGASVVAVLLLMLEGSDH</sequence>
<feature type="transmembrane region" description="Helical" evidence="1">
    <location>
        <begin position="37"/>
        <end position="54"/>
    </location>
</feature>
<dbReference type="EMBL" id="QXDF01000001">
    <property type="protein sequence ID" value="RIA54987.1"/>
    <property type="molecule type" value="Genomic_DNA"/>
</dbReference>
<name>A0A397Q626_9HYPH</name>
<evidence type="ECO:0008006" key="4">
    <source>
        <dbReference type="Google" id="ProtNLM"/>
    </source>
</evidence>
<dbReference type="Proteomes" id="UP000266273">
    <property type="component" value="Unassembled WGS sequence"/>
</dbReference>
<feature type="transmembrane region" description="Helical" evidence="1">
    <location>
        <begin position="7"/>
        <end position="25"/>
    </location>
</feature>
<protein>
    <recommendedName>
        <fullName evidence="4">ZIP family metal transporter</fullName>
    </recommendedName>
</protein>
<organism evidence="2 3">
    <name type="scientific">Dichotomicrobium thermohalophilum</name>
    <dbReference type="NCBI Taxonomy" id="933063"/>
    <lineage>
        <taxon>Bacteria</taxon>
        <taxon>Pseudomonadati</taxon>
        <taxon>Pseudomonadota</taxon>
        <taxon>Alphaproteobacteria</taxon>
        <taxon>Hyphomicrobiales</taxon>
        <taxon>Hyphomicrobiaceae</taxon>
        <taxon>Dichotomicrobium</taxon>
    </lineage>
</organism>
<keyword evidence="1" id="KW-0812">Transmembrane</keyword>
<evidence type="ECO:0000313" key="3">
    <source>
        <dbReference type="Proteomes" id="UP000266273"/>
    </source>
</evidence>
<evidence type="ECO:0000256" key="1">
    <source>
        <dbReference type="SAM" id="Phobius"/>
    </source>
</evidence>